<dbReference type="EMBL" id="VSSQ01036129">
    <property type="protein sequence ID" value="MPM88523.1"/>
    <property type="molecule type" value="Genomic_DNA"/>
</dbReference>
<comment type="caution">
    <text evidence="1">The sequence shown here is derived from an EMBL/GenBank/DDBJ whole genome shotgun (WGS) entry which is preliminary data.</text>
</comment>
<proteinExistence type="predicted"/>
<dbReference type="AlphaFoldDB" id="A0A645DI78"/>
<accession>A0A645DI78</accession>
<protein>
    <submittedName>
        <fullName evidence="1">Uncharacterized protein</fullName>
    </submittedName>
</protein>
<reference evidence="1" key="1">
    <citation type="submission" date="2019-08" db="EMBL/GenBank/DDBJ databases">
        <authorList>
            <person name="Kucharzyk K."/>
            <person name="Murdoch R.W."/>
            <person name="Higgins S."/>
            <person name="Loffler F."/>
        </authorList>
    </citation>
    <scope>NUCLEOTIDE SEQUENCE</scope>
</reference>
<sequence length="79" mass="9112">MLDMRHVLERARNADKLGLKVHGKMANVDGLVVYLLEMVTNLLALRERRFKLNTAEKLFCAVAFNIIAWHLEKPPRRGV</sequence>
<organism evidence="1">
    <name type="scientific">bioreactor metagenome</name>
    <dbReference type="NCBI Taxonomy" id="1076179"/>
    <lineage>
        <taxon>unclassified sequences</taxon>
        <taxon>metagenomes</taxon>
        <taxon>ecological metagenomes</taxon>
    </lineage>
</organism>
<name>A0A645DI78_9ZZZZ</name>
<gene>
    <name evidence="1" type="ORF">SDC9_135627</name>
</gene>
<evidence type="ECO:0000313" key="1">
    <source>
        <dbReference type="EMBL" id="MPM88523.1"/>
    </source>
</evidence>